<evidence type="ECO:0008006" key="2">
    <source>
        <dbReference type="Google" id="ProtNLM"/>
    </source>
</evidence>
<organism evidence="1">
    <name type="scientific">viral metagenome</name>
    <dbReference type="NCBI Taxonomy" id="1070528"/>
    <lineage>
        <taxon>unclassified sequences</taxon>
        <taxon>metagenomes</taxon>
        <taxon>organismal metagenomes</taxon>
    </lineage>
</organism>
<reference evidence="1" key="1">
    <citation type="submission" date="2020-03" db="EMBL/GenBank/DDBJ databases">
        <title>The deep terrestrial virosphere.</title>
        <authorList>
            <person name="Holmfeldt K."/>
            <person name="Nilsson E."/>
            <person name="Simone D."/>
            <person name="Lopez-Fernandez M."/>
            <person name="Wu X."/>
            <person name="de Brujin I."/>
            <person name="Lundin D."/>
            <person name="Andersson A."/>
            <person name="Bertilsson S."/>
            <person name="Dopson M."/>
        </authorList>
    </citation>
    <scope>NUCLEOTIDE SEQUENCE</scope>
    <source>
        <strain evidence="1">MM171B02004</strain>
    </source>
</reference>
<gene>
    <name evidence="1" type="ORF">MM171B02004_0012</name>
</gene>
<dbReference type="EMBL" id="MT143733">
    <property type="protein sequence ID" value="QJB01793.1"/>
    <property type="molecule type" value="Genomic_DNA"/>
</dbReference>
<name>A0A6M3M7U4_9ZZZZ</name>
<accession>A0A6M3M7U4</accession>
<protein>
    <recommendedName>
        <fullName evidence="2">Quorum-sensing-regulated virulence factor</fullName>
    </recommendedName>
</protein>
<sequence>MRIQFGKYATKEIELIPSGYLTWLLEQDWMYEKKHEELLEAIEYEMAVRDRSDGHFYTEGG</sequence>
<proteinExistence type="predicted"/>
<evidence type="ECO:0000313" key="1">
    <source>
        <dbReference type="EMBL" id="QJB01793.1"/>
    </source>
</evidence>
<dbReference type="AlphaFoldDB" id="A0A6M3M7U4"/>